<dbReference type="EMBL" id="HE650826">
    <property type="protein sequence ID" value="CCF58738.1"/>
    <property type="molecule type" value="Genomic_DNA"/>
</dbReference>
<dbReference type="Gene3D" id="2.30.30.100">
    <property type="match status" value="1"/>
</dbReference>
<dbReference type="Pfam" id="PF01423">
    <property type="entry name" value="LSM"/>
    <property type="match status" value="1"/>
</dbReference>
<name>H2AWI8_KAZAF</name>
<evidence type="ECO:0000313" key="2">
    <source>
        <dbReference type="EMBL" id="CCF58738.1"/>
    </source>
</evidence>
<dbReference type="KEGG" id="kaf:KAFR_0F01420"/>
<dbReference type="InterPro" id="IPR047575">
    <property type="entry name" value="Sm"/>
</dbReference>
<protein>
    <recommendedName>
        <fullName evidence="1">Sm domain-containing protein</fullName>
    </recommendedName>
</protein>
<dbReference type="SMART" id="SM00651">
    <property type="entry name" value="Sm"/>
    <property type="match status" value="1"/>
</dbReference>
<dbReference type="FunCoup" id="H2AWI8">
    <property type="interactions" value="418"/>
</dbReference>
<evidence type="ECO:0000259" key="1">
    <source>
        <dbReference type="PROSITE" id="PS52002"/>
    </source>
</evidence>
<dbReference type="PROSITE" id="PS52002">
    <property type="entry name" value="SM"/>
    <property type="match status" value="1"/>
</dbReference>
<dbReference type="Proteomes" id="UP000005220">
    <property type="component" value="Chromosome 6"/>
</dbReference>
<dbReference type="InterPro" id="IPR001163">
    <property type="entry name" value="Sm_dom_euk/arc"/>
</dbReference>
<dbReference type="HOGENOM" id="CLU_2306558_0_0_1"/>
<gene>
    <name evidence="2" type="primary">KAFR0F01420</name>
    <name evidence="2" type="ORF">KAFR_0F01420</name>
</gene>
<dbReference type="AlphaFoldDB" id="H2AWI8"/>
<feature type="domain" description="Sm" evidence="1">
    <location>
        <begin position="29"/>
        <end position="100"/>
    </location>
</feature>
<accession>H2AWI8</accession>
<dbReference type="GO" id="GO:0003723">
    <property type="term" value="F:RNA binding"/>
    <property type="evidence" value="ECO:0007669"/>
    <property type="project" value="InterPro"/>
</dbReference>
<sequence length="100" mass="11244">MANHWSVSLLPSSGVFQLSLSESRGVPRKTKMNLQQFMGRYVIVEINDDRSLNGELRAIDNKGNLLLSPVSERLKSTSCVRQLYHLSVPSDCIKSIKILK</sequence>
<evidence type="ECO:0000313" key="3">
    <source>
        <dbReference type="Proteomes" id="UP000005220"/>
    </source>
</evidence>
<keyword evidence="3" id="KW-1185">Reference proteome</keyword>
<dbReference type="RefSeq" id="XP_003957873.1">
    <property type="nucleotide sequence ID" value="XM_003957824.1"/>
</dbReference>
<dbReference type="OrthoDB" id="368909at2759"/>
<dbReference type="InParanoid" id="H2AWI8"/>
<reference evidence="2 3" key="1">
    <citation type="journal article" date="2011" name="Proc. Natl. Acad. Sci. U.S.A.">
        <title>Evolutionary erosion of yeast sex chromosomes by mating-type switching accidents.</title>
        <authorList>
            <person name="Gordon J.L."/>
            <person name="Armisen D."/>
            <person name="Proux-Wera E."/>
            <person name="Oheigeartaigh S.S."/>
            <person name="Byrne K.P."/>
            <person name="Wolfe K.H."/>
        </authorList>
    </citation>
    <scope>NUCLEOTIDE SEQUENCE [LARGE SCALE GENOMIC DNA]</scope>
    <source>
        <strain evidence="3">ATCC 22294 / BCRC 22015 / CBS 2517 / CECT 1963 / NBRC 1671 / NRRL Y-8276</strain>
    </source>
</reference>
<organism evidence="2 3">
    <name type="scientific">Kazachstania africana (strain ATCC 22294 / BCRC 22015 / CBS 2517 / CECT 1963 / NBRC 1671 / NRRL Y-8276)</name>
    <name type="common">Yeast</name>
    <name type="synonym">Kluyveromyces africanus</name>
    <dbReference type="NCBI Taxonomy" id="1071382"/>
    <lineage>
        <taxon>Eukaryota</taxon>
        <taxon>Fungi</taxon>
        <taxon>Dikarya</taxon>
        <taxon>Ascomycota</taxon>
        <taxon>Saccharomycotina</taxon>
        <taxon>Saccharomycetes</taxon>
        <taxon>Saccharomycetales</taxon>
        <taxon>Saccharomycetaceae</taxon>
        <taxon>Kazachstania</taxon>
    </lineage>
</organism>
<dbReference type="InterPro" id="IPR010920">
    <property type="entry name" value="LSM_dom_sf"/>
</dbReference>
<dbReference type="SUPFAM" id="SSF50182">
    <property type="entry name" value="Sm-like ribonucleoproteins"/>
    <property type="match status" value="1"/>
</dbReference>
<dbReference type="GO" id="GO:0032991">
    <property type="term" value="C:protein-containing complex"/>
    <property type="evidence" value="ECO:0007669"/>
    <property type="project" value="UniProtKB-ARBA"/>
</dbReference>
<dbReference type="GeneID" id="13884206"/>
<proteinExistence type="predicted"/>